<dbReference type="EMBL" id="VFOZ01000002">
    <property type="protein sequence ID" value="TQL91034.1"/>
    <property type="molecule type" value="Genomic_DNA"/>
</dbReference>
<comment type="caution">
    <text evidence="1">The sequence shown here is derived from an EMBL/GenBank/DDBJ whole genome shotgun (WGS) entry which is preliminary data.</text>
</comment>
<gene>
    <name evidence="1" type="ORF">FB559_8357</name>
</gene>
<dbReference type="RefSeq" id="WP_141963025.1">
    <property type="nucleotide sequence ID" value="NZ_VFOZ01000002.1"/>
</dbReference>
<keyword evidence="2" id="KW-1185">Reference proteome</keyword>
<dbReference type="OrthoDB" id="3421991at2"/>
<proteinExistence type="predicted"/>
<dbReference type="AlphaFoldDB" id="A0A543C1T6"/>
<protein>
    <submittedName>
        <fullName evidence="1">Uncharacterized protein</fullName>
    </submittedName>
</protein>
<organism evidence="1 2">
    <name type="scientific">Actinoallomurus bryophytorum</name>
    <dbReference type="NCBI Taxonomy" id="1490222"/>
    <lineage>
        <taxon>Bacteria</taxon>
        <taxon>Bacillati</taxon>
        <taxon>Actinomycetota</taxon>
        <taxon>Actinomycetes</taxon>
        <taxon>Streptosporangiales</taxon>
        <taxon>Thermomonosporaceae</taxon>
        <taxon>Actinoallomurus</taxon>
    </lineage>
</organism>
<evidence type="ECO:0000313" key="1">
    <source>
        <dbReference type="EMBL" id="TQL91034.1"/>
    </source>
</evidence>
<accession>A0A543C1T6</accession>
<evidence type="ECO:0000313" key="2">
    <source>
        <dbReference type="Proteomes" id="UP000316096"/>
    </source>
</evidence>
<reference evidence="1 2" key="1">
    <citation type="submission" date="2019-06" db="EMBL/GenBank/DDBJ databases">
        <title>Sequencing the genomes of 1000 actinobacteria strains.</title>
        <authorList>
            <person name="Klenk H.-P."/>
        </authorList>
    </citation>
    <scope>NUCLEOTIDE SEQUENCE [LARGE SCALE GENOMIC DNA]</scope>
    <source>
        <strain evidence="1 2">DSM 102200</strain>
    </source>
</reference>
<dbReference type="Proteomes" id="UP000316096">
    <property type="component" value="Unassembled WGS sequence"/>
</dbReference>
<sequence>MIVVLAVVVAAAVLVLGRGGGGGHGAAAPDVNDVQAEGPGASAYSQAASTAAFAAIAERSKDPKPLTAAEAFATKKISDTDAKATLKLTASRLDSHCTVAIWGTRLAGLLQQGGCTQTARATYSDKHFGALVTIFNLANAQAADRVVASADPRSGNGFPLAPPRSPPFGQAFSTARGVAMGHYAVITWVQRADGSGDESDAALLSLLVTAGRPNAVLLRATG</sequence>
<name>A0A543C1T6_9ACTN</name>